<organism evidence="2 3">
    <name type="scientific">Mycobacterium pseudoshottsii</name>
    <dbReference type="NCBI Taxonomy" id="265949"/>
    <lineage>
        <taxon>Bacteria</taxon>
        <taxon>Bacillati</taxon>
        <taxon>Actinomycetota</taxon>
        <taxon>Actinomycetes</taxon>
        <taxon>Mycobacteriales</taxon>
        <taxon>Mycobacteriaceae</taxon>
        <taxon>Mycobacterium</taxon>
        <taxon>Mycobacterium ulcerans group</taxon>
    </lineage>
</organism>
<feature type="region of interest" description="Disordered" evidence="1">
    <location>
        <begin position="1"/>
        <end position="55"/>
    </location>
</feature>
<keyword evidence="3" id="KW-1185">Reference proteome</keyword>
<protein>
    <submittedName>
        <fullName evidence="2">Uncharacterized protein</fullName>
    </submittedName>
</protein>
<evidence type="ECO:0000313" key="3">
    <source>
        <dbReference type="Proteomes" id="UP001058626"/>
    </source>
</evidence>
<dbReference type="Proteomes" id="UP001058626">
    <property type="component" value="Chromosome"/>
</dbReference>
<feature type="compositionally biased region" description="Low complexity" evidence="1">
    <location>
        <begin position="32"/>
        <end position="51"/>
    </location>
</feature>
<accession>A0A9N7QL42</accession>
<name>A0A9N7QL42_9MYCO</name>
<sequence length="179" mass="18801">MTGAGIGSEKAAGQMGETTMDESAKCREPAGPRRSGSAAAPANATNTPPRRVGQHVGKYPTMTPMTWGANPLPSWVLRRPSPTEHQAALTRHWRRSSFGDGHGLRLAGSPGSHSSQWICVKRDLRATGRSAEGLSGRRRPGLAAFPQSHRGVLGVCCQGLGVGGAQLAVFDDGVSTHQE</sequence>
<dbReference type="EMBL" id="AP026367">
    <property type="protein sequence ID" value="BDN82658.1"/>
    <property type="molecule type" value="Genomic_DNA"/>
</dbReference>
<gene>
    <name evidence="2" type="ORF">NJB1907Z4_C28730</name>
</gene>
<reference evidence="2" key="1">
    <citation type="submission" date="2022-06" db="EMBL/GenBank/DDBJ databases">
        <title>Complete genome sequence of Mycobacterium pseudoshottsii NJB1907-Z4.</title>
        <authorList>
            <person name="Komine T."/>
            <person name="Fukano H."/>
            <person name="Wada S."/>
        </authorList>
    </citation>
    <scope>NUCLEOTIDE SEQUENCE</scope>
    <source>
        <strain evidence="2">NJB1907-Z4</strain>
    </source>
</reference>
<dbReference type="AlphaFoldDB" id="A0A9N7QL42"/>
<proteinExistence type="predicted"/>
<feature type="compositionally biased region" description="Basic and acidic residues" evidence="1">
    <location>
        <begin position="22"/>
        <end position="31"/>
    </location>
</feature>
<evidence type="ECO:0000313" key="2">
    <source>
        <dbReference type="EMBL" id="BDN82658.1"/>
    </source>
</evidence>
<evidence type="ECO:0000256" key="1">
    <source>
        <dbReference type="SAM" id="MobiDB-lite"/>
    </source>
</evidence>